<dbReference type="GO" id="GO:0009247">
    <property type="term" value="P:glycolipid biosynthetic process"/>
    <property type="evidence" value="ECO:0007669"/>
    <property type="project" value="TreeGrafter"/>
</dbReference>
<comment type="caution">
    <text evidence="3">The sequence shown here is derived from an EMBL/GenBank/DDBJ whole genome shotgun (WGS) entry which is preliminary data.</text>
</comment>
<gene>
    <name evidence="3" type="ORF">FVE85_8179</name>
</gene>
<evidence type="ECO:0000259" key="2">
    <source>
        <dbReference type="Pfam" id="PF03435"/>
    </source>
</evidence>
<dbReference type="Gene3D" id="3.40.50.720">
    <property type="entry name" value="NAD(P)-binding Rossmann-like Domain"/>
    <property type="match status" value="1"/>
</dbReference>
<name>A0A5J4YNX1_PORPP</name>
<dbReference type="InterPro" id="IPR051276">
    <property type="entry name" value="Saccharopine_DH-like_oxidrdct"/>
</dbReference>
<dbReference type="OrthoDB" id="10268090at2759"/>
<dbReference type="EMBL" id="VRMN01000009">
    <property type="protein sequence ID" value="KAA8492672.1"/>
    <property type="molecule type" value="Genomic_DNA"/>
</dbReference>
<evidence type="ECO:0000313" key="4">
    <source>
        <dbReference type="Proteomes" id="UP000324585"/>
    </source>
</evidence>
<dbReference type="AlphaFoldDB" id="A0A5J4YNX1"/>
<dbReference type="InterPro" id="IPR036291">
    <property type="entry name" value="NAD(P)-bd_dom_sf"/>
</dbReference>
<accession>A0A5J4YNX1</accession>
<sequence length="430" mass="45863">MIMSAAPADLDLVIFGATGFTGQLCVSYVDAAYGKTIKWGVAGRSRAKLEQVVATRCTSGKSSPAILVADANDEAAIERLVASTRVVISTAGPYSRYGTTLVKTVVQQGKGYCDITGEIPWVRSMVERFDAQARQTGARVVHLCGHDSVPWDLSTLMLAEKLKADSNGEEQLARVEFWNRVRGSVSGGTIETAMALATGSGNQSGAVKEPTATPIGFDPLLLLPASDGKDAGPVASEFKTKLNNVRFVDFGRLSGQSEKMPVRSMFVMAGVNGSAVKRSNALNGYGPCVVYREGSAHKNVAGAILMASAQYLFGLLVIFPPTRWLLRKYVLPKPGEGPSEEEMKRGFLVLDATAIGTRGSVLKSRMRFPTDPGYKDTARMLVESGLALALDADKIESRGRGGVLTPAVCQGKVLLDRLIKTGSSFEFIGQ</sequence>
<dbReference type="PANTHER" id="PTHR12286">
    <property type="entry name" value="SACCHAROPINE DEHYDROGENASE-LIKE OXIDOREDUCTASE"/>
    <property type="match status" value="1"/>
</dbReference>
<protein>
    <submittedName>
        <fullName evidence="3">Putative trans-acting enoyl reductase</fullName>
    </submittedName>
</protein>
<organism evidence="3 4">
    <name type="scientific">Porphyridium purpureum</name>
    <name type="common">Red alga</name>
    <name type="synonym">Porphyridium cruentum</name>
    <dbReference type="NCBI Taxonomy" id="35688"/>
    <lineage>
        <taxon>Eukaryota</taxon>
        <taxon>Rhodophyta</taxon>
        <taxon>Bangiophyceae</taxon>
        <taxon>Porphyridiales</taxon>
        <taxon>Porphyridiaceae</taxon>
        <taxon>Porphyridium</taxon>
    </lineage>
</organism>
<dbReference type="Pfam" id="PF03435">
    <property type="entry name" value="Sacchrp_dh_NADP"/>
    <property type="match status" value="1"/>
</dbReference>
<dbReference type="Proteomes" id="UP000324585">
    <property type="component" value="Unassembled WGS sequence"/>
</dbReference>
<feature type="domain" description="Saccharopine dehydrogenase NADP binding" evidence="2">
    <location>
        <begin position="13"/>
        <end position="141"/>
    </location>
</feature>
<dbReference type="OMA" id="YVARMEQ"/>
<dbReference type="InterPro" id="IPR005097">
    <property type="entry name" value="Sacchrp_dh_NADP-bd"/>
</dbReference>
<evidence type="ECO:0000313" key="3">
    <source>
        <dbReference type="EMBL" id="KAA8492672.1"/>
    </source>
</evidence>
<keyword evidence="4" id="KW-1185">Reference proteome</keyword>
<dbReference type="GO" id="GO:0005811">
    <property type="term" value="C:lipid droplet"/>
    <property type="evidence" value="ECO:0007669"/>
    <property type="project" value="TreeGrafter"/>
</dbReference>
<dbReference type="PANTHER" id="PTHR12286:SF5">
    <property type="entry name" value="SACCHAROPINE DEHYDROGENASE-LIKE OXIDOREDUCTASE"/>
    <property type="match status" value="1"/>
</dbReference>
<reference evidence="4" key="1">
    <citation type="journal article" date="2019" name="Nat. Commun.">
        <title>Expansion of phycobilisome linker gene families in mesophilic red algae.</title>
        <authorList>
            <person name="Lee J."/>
            <person name="Kim D."/>
            <person name="Bhattacharya D."/>
            <person name="Yoon H.S."/>
        </authorList>
    </citation>
    <scope>NUCLEOTIDE SEQUENCE [LARGE SCALE GENOMIC DNA]</scope>
    <source>
        <strain evidence="4">CCMP 1328</strain>
    </source>
</reference>
<dbReference type="GO" id="GO:0005886">
    <property type="term" value="C:plasma membrane"/>
    <property type="evidence" value="ECO:0007669"/>
    <property type="project" value="TreeGrafter"/>
</dbReference>
<dbReference type="SUPFAM" id="SSF51735">
    <property type="entry name" value="NAD(P)-binding Rossmann-fold domains"/>
    <property type="match status" value="1"/>
</dbReference>
<proteinExistence type="inferred from homology"/>
<dbReference type="GO" id="GO:0005739">
    <property type="term" value="C:mitochondrion"/>
    <property type="evidence" value="ECO:0007669"/>
    <property type="project" value="TreeGrafter"/>
</dbReference>
<evidence type="ECO:0000256" key="1">
    <source>
        <dbReference type="ARBA" id="ARBA00038048"/>
    </source>
</evidence>
<comment type="similarity">
    <text evidence="1">Belongs to the saccharopine dehydrogenase family.</text>
</comment>